<evidence type="ECO:0000313" key="2">
    <source>
        <dbReference type="Proteomes" id="UP001291309"/>
    </source>
</evidence>
<evidence type="ECO:0000313" key="1">
    <source>
        <dbReference type="EMBL" id="MDY7231473.1"/>
    </source>
</evidence>
<name>A0ABU5HDC6_9BACT</name>
<gene>
    <name evidence="1" type="ORF">SYV04_34090</name>
</gene>
<sequence length="333" mass="37575">MTRIVDKLLRCFVCGTLSEQRLPYSTHSRGSPDLDGRPPEMARSTMPVWVQTCPECGYCATELSQGDPSAREAVQRPTYQEQLHAADTPFLANRFLCLALLKEAAGRDADAAQQRLHAAWVADDAQERALAHKYRSAVADALLARREALRRWRGDEADWKGVERVFLVDVLRRAGRFDEARREVDAALQQGVSSIVRQLLGFEYTLLEHEDVGPHTRDEALRGSSLQEAPPPEVIPLVSYIQRYYSEWMTPQEEKALSMGKLRTPEGEQWATDDPQVLALLAGGKHAIVHALEQRLLTEHPGKVFINRCPKCGGLARTPQARQCRYCPHTWRE</sequence>
<comment type="caution">
    <text evidence="1">The sequence shown here is derived from an EMBL/GenBank/DDBJ whole genome shotgun (WGS) entry which is preliminary data.</text>
</comment>
<organism evidence="1 2">
    <name type="scientific">Hyalangium rubrum</name>
    <dbReference type="NCBI Taxonomy" id="3103134"/>
    <lineage>
        <taxon>Bacteria</taxon>
        <taxon>Pseudomonadati</taxon>
        <taxon>Myxococcota</taxon>
        <taxon>Myxococcia</taxon>
        <taxon>Myxococcales</taxon>
        <taxon>Cystobacterineae</taxon>
        <taxon>Archangiaceae</taxon>
        <taxon>Hyalangium</taxon>
    </lineage>
</organism>
<dbReference type="EMBL" id="JAXIVS010000015">
    <property type="protein sequence ID" value="MDY7231473.1"/>
    <property type="molecule type" value="Genomic_DNA"/>
</dbReference>
<reference evidence="1 2" key="1">
    <citation type="submission" date="2023-12" db="EMBL/GenBank/DDBJ databases">
        <title>the genome sequence of Hyalangium sp. s54d21.</title>
        <authorList>
            <person name="Zhang X."/>
        </authorList>
    </citation>
    <scope>NUCLEOTIDE SEQUENCE [LARGE SCALE GENOMIC DNA]</scope>
    <source>
        <strain evidence="2">s54d21</strain>
    </source>
</reference>
<dbReference type="Proteomes" id="UP001291309">
    <property type="component" value="Unassembled WGS sequence"/>
</dbReference>
<proteinExistence type="predicted"/>
<accession>A0ABU5HDC6</accession>
<keyword evidence="2" id="KW-1185">Reference proteome</keyword>
<protein>
    <submittedName>
        <fullName evidence="1">Uncharacterized protein</fullName>
    </submittedName>
</protein>
<dbReference type="RefSeq" id="WP_321550190.1">
    <property type="nucleotide sequence ID" value="NZ_JAXIVS010000015.1"/>
</dbReference>